<accession>A0A848LQ37</accession>
<sequence length="143" mass="15817">MNARVKIRFPFTNSSGNIETETMWTVKREDGYAIDNIPFYAKELALGDVVSVNNAADGTLWHSELVRASGHSTIRLWMASESDVPRVRGELKRMGCASEVSDLPRLVAVDIPPNVPYGSVKAYLDEGRGVGTFEYQEACLGFM</sequence>
<dbReference type="InterPro" id="IPR025361">
    <property type="entry name" value="DUF4265"/>
</dbReference>
<gene>
    <name evidence="1" type="ORF">HG543_34865</name>
</gene>
<comment type="caution">
    <text evidence="1">The sequence shown here is derived from an EMBL/GenBank/DDBJ whole genome shotgun (WGS) entry which is preliminary data.</text>
</comment>
<reference evidence="1 2" key="1">
    <citation type="submission" date="2020-04" db="EMBL/GenBank/DDBJ databases">
        <title>Draft genome of Pyxidicoccus fallax type strain.</title>
        <authorList>
            <person name="Whitworth D.E."/>
        </authorList>
    </citation>
    <scope>NUCLEOTIDE SEQUENCE [LARGE SCALE GENOMIC DNA]</scope>
    <source>
        <strain evidence="1 2">DSM 14698</strain>
    </source>
</reference>
<organism evidence="1 2">
    <name type="scientific">Pyxidicoccus fallax</name>
    <dbReference type="NCBI Taxonomy" id="394095"/>
    <lineage>
        <taxon>Bacteria</taxon>
        <taxon>Pseudomonadati</taxon>
        <taxon>Myxococcota</taxon>
        <taxon>Myxococcia</taxon>
        <taxon>Myxococcales</taxon>
        <taxon>Cystobacterineae</taxon>
        <taxon>Myxococcaceae</taxon>
        <taxon>Pyxidicoccus</taxon>
    </lineage>
</organism>
<proteinExistence type="predicted"/>
<keyword evidence="2" id="KW-1185">Reference proteome</keyword>
<evidence type="ECO:0000313" key="2">
    <source>
        <dbReference type="Proteomes" id="UP000518300"/>
    </source>
</evidence>
<dbReference type="EMBL" id="JABBJJ010000218">
    <property type="protein sequence ID" value="NMO20007.1"/>
    <property type="molecule type" value="Genomic_DNA"/>
</dbReference>
<name>A0A848LQ37_9BACT</name>
<evidence type="ECO:0000313" key="1">
    <source>
        <dbReference type="EMBL" id="NMO20007.1"/>
    </source>
</evidence>
<protein>
    <submittedName>
        <fullName evidence="1">DUF4265 domain-containing protein</fullName>
    </submittedName>
</protein>
<dbReference type="Proteomes" id="UP000518300">
    <property type="component" value="Unassembled WGS sequence"/>
</dbReference>
<dbReference type="AlphaFoldDB" id="A0A848LQ37"/>
<dbReference type="Pfam" id="PF14085">
    <property type="entry name" value="DUF4265"/>
    <property type="match status" value="1"/>
</dbReference>
<dbReference type="RefSeq" id="WP_169349238.1">
    <property type="nucleotide sequence ID" value="NZ_JABBJJ010000218.1"/>
</dbReference>